<dbReference type="AlphaFoldDB" id="A0A9Q1KJ26"/>
<dbReference type="InterPro" id="IPR018253">
    <property type="entry name" value="DnaJ_domain_CS"/>
</dbReference>
<dbReference type="EMBL" id="JAKOGI010000115">
    <property type="protein sequence ID" value="KAJ8443612.1"/>
    <property type="molecule type" value="Genomic_DNA"/>
</dbReference>
<dbReference type="PANTHER" id="PTHR44240:SF10">
    <property type="entry name" value="J DOMAIN-CONTAINING PROTEIN"/>
    <property type="match status" value="1"/>
</dbReference>
<dbReference type="PRINTS" id="PR00625">
    <property type="entry name" value="JDOMAIN"/>
</dbReference>
<protein>
    <recommendedName>
        <fullName evidence="1">J domain-containing protein</fullName>
    </recommendedName>
</protein>
<dbReference type="PROSITE" id="PS00636">
    <property type="entry name" value="DNAJ_1"/>
    <property type="match status" value="1"/>
</dbReference>
<evidence type="ECO:0000259" key="1">
    <source>
        <dbReference type="PROSITE" id="PS50076"/>
    </source>
</evidence>
<dbReference type="SMART" id="SM00271">
    <property type="entry name" value="DnaJ"/>
    <property type="match status" value="1"/>
</dbReference>
<dbReference type="PROSITE" id="PS50076">
    <property type="entry name" value="DNAJ_2"/>
    <property type="match status" value="1"/>
</dbReference>
<dbReference type="CDD" id="cd06257">
    <property type="entry name" value="DnaJ"/>
    <property type="match status" value="1"/>
</dbReference>
<keyword evidence="3" id="KW-1185">Reference proteome</keyword>
<evidence type="ECO:0000313" key="3">
    <source>
        <dbReference type="Proteomes" id="UP001153076"/>
    </source>
</evidence>
<dbReference type="Proteomes" id="UP001153076">
    <property type="component" value="Unassembled WGS sequence"/>
</dbReference>
<dbReference type="SUPFAM" id="SSF46565">
    <property type="entry name" value="Chaperone J-domain"/>
    <property type="match status" value="1"/>
</dbReference>
<reference evidence="2" key="1">
    <citation type="submission" date="2022-04" db="EMBL/GenBank/DDBJ databases">
        <title>Carnegiea gigantea Genome sequencing and assembly v2.</title>
        <authorList>
            <person name="Copetti D."/>
            <person name="Sanderson M.J."/>
            <person name="Burquez A."/>
            <person name="Wojciechowski M.F."/>
        </authorList>
    </citation>
    <scope>NUCLEOTIDE SEQUENCE</scope>
    <source>
        <strain evidence="2">SGP5-SGP5p</strain>
        <tissue evidence="2">Aerial part</tissue>
    </source>
</reference>
<proteinExistence type="predicted"/>
<gene>
    <name evidence="2" type="ORF">Cgig2_019594</name>
</gene>
<evidence type="ECO:0000313" key="2">
    <source>
        <dbReference type="EMBL" id="KAJ8443612.1"/>
    </source>
</evidence>
<name>A0A9Q1KJ26_9CARY</name>
<dbReference type="Gene3D" id="1.10.287.110">
    <property type="entry name" value="DnaJ domain"/>
    <property type="match status" value="1"/>
</dbReference>
<dbReference type="InterPro" id="IPR036869">
    <property type="entry name" value="J_dom_sf"/>
</dbReference>
<dbReference type="InterPro" id="IPR052276">
    <property type="entry name" value="Diphthamide-biosynth_chaperone"/>
</dbReference>
<dbReference type="PANTHER" id="PTHR44240">
    <property type="entry name" value="DNAJ DOMAIN (PROKARYOTIC HEAT SHOCK PROTEIN)-RELATED"/>
    <property type="match status" value="1"/>
</dbReference>
<dbReference type="OrthoDB" id="445556at2759"/>
<organism evidence="2 3">
    <name type="scientific">Carnegiea gigantea</name>
    <dbReference type="NCBI Taxonomy" id="171969"/>
    <lineage>
        <taxon>Eukaryota</taxon>
        <taxon>Viridiplantae</taxon>
        <taxon>Streptophyta</taxon>
        <taxon>Embryophyta</taxon>
        <taxon>Tracheophyta</taxon>
        <taxon>Spermatophyta</taxon>
        <taxon>Magnoliopsida</taxon>
        <taxon>eudicotyledons</taxon>
        <taxon>Gunneridae</taxon>
        <taxon>Pentapetalae</taxon>
        <taxon>Caryophyllales</taxon>
        <taxon>Cactineae</taxon>
        <taxon>Cactaceae</taxon>
        <taxon>Cactoideae</taxon>
        <taxon>Echinocereeae</taxon>
        <taxon>Carnegiea</taxon>
    </lineage>
</organism>
<sequence>MLSSSQSLPCSSVRLQFSRSKSIAGKPLSSPNVVGFRRPLAISAACATASAETASSSFYDVLGISVGATSDEIKAAYRRRARSCHPDVAASGRERKSAAADEFMRVHAAYSTLSDPEKRADYDRRLSRRIRPPLAMNQFSGLSASPASSSSSFYRFPRRTWETDQC</sequence>
<feature type="domain" description="J" evidence="1">
    <location>
        <begin position="57"/>
        <end position="126"/>
    </location>
</feature>
<comment type="caution">
    <text evidence="2">The sequence shown here is derived from an EMBL/GenBank/DDBJ whole genome shotgun (WGS) entry which is preliminary data.</text>
</comment>
<dbReference type="Pfam" id="PF00226">
    <property type="entry name" value="DnaJ"/>
    <property type="match status" value="1"/>
</dbReference>
<dbReference type="InterPro" id="IPR001623">
    <property type="entry name" value="DnaJ_domain"/>
</dbReference>
<accession>A0A9Q1KJ26</accession>